<sequence length="183" mass="20702">MNAQRKHLHGNVMLLVVMGMMGLSIIGYIVVSSSVRHTYCPPCVCDCSSQSLLSFPKGFNHSFFTDCTKHDPEVNEEMEKSITDLLSEELKLTEAEAQKNHRRVDMAFLEAKQMASQYQKEANKCNSGMETCEEAREKAEAALAAQKELTAMWQQRAQQKGWREDPLRSRVKPTKGTTMTTHT</sequence>
<feature type="transmembrane region" description="Helical" evidence="2">
    <location>
        <begin position="12"/>
        <end position="31"/>
    </location>
</feature>
<reference evidence="3 4" key="1">
    <citation type="submission" date="2024-02" db="EMBL/GenBank/DDBJ databases">
        <authorList>
            <person name="Vignale AGUSTIN F."/>
            <person name="Sosa J E."/>
            <person name="Modenutti C."/>
        </authorList>
    </citation>
    <scope>NUCLEOTIDE SEQUENCE [LARGE SCALE GENOMIC DNA]</scope>
</reference>
<evidence type="ECO:0000256" key="1">
    <source>
        <dbReference type="SAM" id="MobiDB-lite"/>
    </source>
</evidence>
<accession>A0ABC8QWX8</accession>
<name>A0ABC8QWX8_9AQUA</name>
<keyword evidence="2" id="KW-1133">Transmembrane helix</keyword>
<dbReference type="EMBL" id="CAUOFW020000814">
    <property type="protein sequence ID" value="CAK9137256.1"/>
    <property type="molecule type" value="Genomic_DNA"/>
</dbReference>
<proteinExistence type="predicted"/>
<evidence type="ECO:0000256" key="2">
    <source>
        <dbReference type="SAM" id="Phobius"/>
    </source>
</evidence>
<evidence type="ECO:0000313" key="3">
    <source>
        <dbReference type="EMBL" id="CAK9137256.1"/>
    </source>
</evidence>
<keyword evidence="2" id="KW-0472">Membrane</keyword>
<keyword evidence="2" id="KW-0812">Transmembrane</keyword>
<feature type="region of interest" description="Disordered" evidence="1">
    <location>
        <begin position="156"/>
        <end position="183"/>
    </location>
</feature>
<evidence type="ECO:0000313" key="4">
    <source>
        <dbReference type="Proteomes" id="UP001642360"/>
    </source>
</evidence>
<gene>
    <name evidence="3" type="ORF">ILEXP_LOCUS4281</name>
</gene>
<dbReference type="Pfam" id="PF06364">
    <property type="entry name" value="DUF1068"/>
    <property type="match status" value="1"/>
</dbReference>
<dbReference type="Proteomes" id="UP001642360">
    <property type="component" value="Unassembled WGS sequence"/>
</dbReference>
<dbReference type="PANTHER" id="PTHR32254:SF14">
    <property type="entry name" value="EXPRESSED PROTEIN"/>
    <property type="match status" value="1"/>
</dbReference>
<feature type="compositionally biased region" description="Low complexity" evidence="1">
    <location>
        <begin position="174"/>
        <end position="183"/>
    </location>
</feature>
<dbReference type="PANTHER" id="PTHR32254">
    <property type="entry name" value="EXPRESSED PROTEIN"/>
    <property type="match status" value="1"/>
</dbReference>
<protein>
    <submittedName>
        <fullName evidence="3">Uncharacterized protein</fullName>
    </submittedName>
</protein>
<organism evidence="3 4">
    <name type="scientific">Ilex paraguariensis</name>
    <name type="common">yerba mate</name>
    <dbReference type="NCBI Taxonomy" id="185542"/>
    <lineage>
        <taxon>Eukaryota</taxon>
        <taxon>Viridiplantae</taxon>
        <taxon>Streptophyta</taxon>
        <taxon>Embryophyta</taxon>
        <taxon>Tracheophyta</taxon>
        <taxon>Spermatophyta</taxon>
        <taxon>Magnoliopsida</taxon>
        <taxon>eudicotyledons</taxon>
        <taxon>Gunneridae</taxon>
        <taxon>Pentapetalae</taxon>
        <taxon>asterids</taxon>
        <taxon>campanulids</taxon>
        <taxon>Aquifoliales</taxon>
        <taxon>Aquifoliaceae</taxon>
        <taxon>Ilex</taxon>
    </lineage>
</organism>
<dbReference type="AlphaFoldDB" id="A0ABC8QWX8"/>
<comment type="caution">
    <text evidence="3">The sequence shown here is derived from an EMBL/GenBank/DDBJ whole genome shotgun (WGS) entry which is preliminary data.</text>
</comment>
<keyword evidence="4" id="KW-1185">Reference proteome</keyword>
<dbReference type="InterPro" id="IPR010471">
    <property type="entry name" value="DUF1068"/>
</dbReference>